<evidence type="ECO:0008006" key="3">
    <source>
        <dbReference type="Google" id="ProtNLM"/>
    </source>
</evidence>
<gene>
    <name evidence="1" type="ORF">Cch02nite_32380</name>
</gene>
<comment type="caution">
    <text evidence="1">The sequence shown here is derived from an EMBL/GenBank/DDBJ whole genome shotgun (WGS) entry which is preliminary data.</text>
</comment>
<sequence length="196" mass="21754">MSAYLVVLGHRDAIRWVLNAQRMAFPATPRAELRALKNGDRLYLYATRGAWKNPNRDRGRVIAKATATSSVEALEQPVELAGRSFTSGCDLAIEGVVPYPGGVELQPLVAQLEAFPRPEHWYFYLRRALVPLSRLDEAVIDLHLTNLSVEASLALESYPAGRLSRSHRHSQTALLHQELSGRDLSDHAHSTEHANG</sequence>
<dbReference type="Proteomes" id="UP000619293">
    <property type="component" value="Unassembled WGS sequence"/>
</dbReference>
<organism evidence="1 2">
    <name type="scientific">Catellatospora chokoriensis</name>
    <dbReference type="NCBI Taxonomy" id="310353"/>
    <lineage>
        <taxon>Bacteria</taxon>
        <taxon>Bacillati</taxon>
        <taxon>Actinomycetota</taxon>
        <taxon>Actinomycetes</taxon>
        <taxon>Micromonosporales</taxon>
        <taxon>Micromonosporaceae</taxon>
        <taxon>Catellatospora</taxon>
    </lineage>
</organism>
<name>A0A8J3K5E0_9ACTN</name>
<evidence type="ECO:0000313" key="2">
    <source>
        <dbReference type="Proteomes" id="UP000619293"/>
    </source>
</evidence>
<accession>A0A8J3K5E0</accession>
<evidence type="ECO:0000313" key="1">
    <source>
        <dbReference type="EMBL" id="GIF89794.1"/>
    </source>
</evidence>
<dbReference type="AlphaFoldDB" id="A0A8J3K5E0"/>
<protein>
    <recommendedName>
        <fullName evidence="3">EVE domain-containing protein</fullName>
    </recommendedName>
</protein>
<proteinExistence type="predicted"/>
<keyword evidence="2" id="KW-1185">Reference proteome</keyword>
<reference evidence="1 2" key="1">
    <citation type="submission" date="2021-01" db="EMBL/GenBank/DDBJ databases">
        <title>Whole genome shotgun sequence of Catellatospora chokoriensis NBRC 107358.</title>
        <authorList>
            <person name="Komaki H."/>
            <person name="Tamura T."/>
        </authorList>
    </citation>
    <scope>NUCLEOTIDE SEQUENCE [LARGE SCALE GENOMIC DNA]</scope>
    <source>
        <strain evidence="1 2">NBRC 107358</strain>
    </source>
</reference>
<dbReference type="Gene3D" id="3.10.590.10">
    <property type="entry name" value="ph1033 like domains"/>
    <property type="match status" value="1"/>
</dbReference>
<dbReference type="EMBL" id="BONG01000018">
    <property type="protein sequence ID" value="GIF89794.1"/>
    <property type="molecule type" value="Genomic_DNA"/>
</dbReference>